<keyword evidence="3" id="KW-0436">Ligase</keyword>
<feature type="signal peptide" evidence="2">
    <location>
        <begin position="1"/>
        <end position="19"/>
    </location>
</feature>
<evidence type="ECO:0000313" key="3">
    <source>
        <dbReference type="EMBL" id="BAX57642.1"/>
    </source>
</evidence>
<gene>
    <name evidence="3" type="ORF">BSFP_004350</name>
</gene>
<proteinExistence type="predicted"/>
<feature type="chain" id="PRO_5010992304" evidence="2">
    <location>
        <begin position="20"/>
        <end position="210"/>
    </location>
</feature>
<protein>
    <submittedName>
        <fullName evidence="3">5-formyltetrahydrofolate cyclo-ligase</fullName>
    </submittedName>
</protein>
<dbReference type="AlphaFoldDB" id="A0A1Y1BCV7"/>
<name>A0A1Y1BCV7_9BURK</name>
<evidence type="ECO:0000256" key="1">
    <source>
        <dbReference type="SAM" id="Phobius"/>
    </source>
</evidence>
<dbReference type="GO" id="GO:0016874">
    <property type="term" value="F:ligase activity"/>
    <property type="evidence" value="ECO:0007669"/>
    <property type="project" value="UniProtKB-KW"/>
</dbReference>
<evidence type="ECO:0000256" key="2">
    <source>
        <dbReference type="SAM" id="SignalP"/>
    </source>
</evidence>
<reference evidence="3 4" key="1">
    <citation type="journal article" date="2017" name="Genome Announc.">
        <title>Complete Genome Sequence of Burkholderia stabilis FERMP-21014.</title>
        <authorList>
            <person name="Konishi K."/>
            <person name="Kumagai T."/>
            <person name="Sakasegawa S."/>
            <person name="Tamura T."/>
        </authorList>
    </citation>
    <scope>NUCLEOTIDE SEQUENCE [LARGE SCALE GENOMIC DNA]</scope>
    <source>
        <strain evidence="3 4">FERMP-21014</strain>
    </source>
</reference>
<keyword evidence="1" id="KW-0812">Transmembrane</keyword>
<keyword evidence="1" id="KW-0472">Membrane</keyword>
<dbReference type="RefSeq" id="WP_096470943.1">
    <property type="nucleotide sequence ID" value="NZ_AP018111.1"/>
</dbReference>
<sequence length="210" mass="22674">MKRRTFLALPAVAASRMLAGCADFGPVTKQWMKDSKYDETLSTFLITADGKQLVVLGTKYHYIFEMPPSLATVLKAPYRPKLRTAFYEFEAHGDEIAGSYSTRLSYADAPKGSEMRERALADGFKEASGSLEEEGTISGKRYLPNTVTPSSVPQAFNRPYQVTVTEKLSAVGHGAKLALSPITMAADGALGLLGLALFPIALTVFIVVAS</sequence>
<dbReference type="Proteomes" id="UP000218432">
    <property type="component" value="Chromosome 1"/>
</dbReference>
<organism evidence="3 4">
    <name type="scientific">Burkholderia stabilis</name>
    <dbReference type="NCBI Taxonomy" id="95485"/>
    <lineage>
        <taxon>Bacteria</taxon>
        <taxon>Pseudomonadati</taxon>
        <taxon>Pseudomonadota</taxon>
        <taxon>Betaproteobacteria</taxon>
        <taxon>Burkholderiales</taxon>
        <taxon>Burkholderiaceae</taxon>
        <taxon>Burkholderia</taxon>
        <taxon>Burkholderia cepacia complex</taxon>
    </lineage>
</organism>
<dbReference type="EMBL" id="AP018111">
    <property type="protein sequence ID" value="BAX57642.1"/>
    <property type="molecule type" value="Genomic_DNA"/>
</dbReference>
<keyword evidence="2" id="KW-0732">Signal</keyword>
<evidence type="ECO:0000313" key="4">
    <source>
        <dbReference type="Proteomes" id="UP000218432"/>
    </source>
</evidence>
<accession>A0A1Y1BCV7</accession>
<keyword evidence="1" id="KW-1133">Transmembrane helix</keyword>
<feature type="transmembrane region" description="Helical" evidence="1">
    <location>
        <begin position="189"/>
        <end position="209"/>
    </location>
</feature>